<dbReference type="EMBL" id="FUZZ01000001">
    <property type="protein sequence ID" value="SKD02208.1"/>
    <property type="molecule type" value="Genomic_DNA"/>
</dbReference>
<keyword evidence="4" id="KW-1185">Reference proteome</keyword>
<feature type="compositionally biased region" description="Polar residues" evidence="1">
    <location>
        <begin position="16"/>
        <end position="27"/>
    </location>
</feature>
<evidence type="ECO:0000256" key="1">
    <source>
        <dbReference type="SAM" id="MobiDB-lite"/>
    </source>
</evidence>
<feature type="transmembrane region" description="Helical" evidence="2">
    <location>
        <begin position="109"/>
        <end position="142"/>
    </location>
</feature>
<gene>
    <name evidence="3" type="ORF">SAMN05660461_2447</name>
</gene>
<reference evidence="3 4" key="1">
    <citation type="submission" date="2017-02" db="EMBL/GenBank/DDBJ databases">
        <authorList>
            <person name="Peterson S.W."/>
        </authorList>
    </citation>
    <scope>NUCLEOTIDE SEQUENCE [LARGE SCALE GENOMIC DNA]</scope>
    <source>
        <strain evidence="3 4">DSM 18108</strain>
    </source>
</reference>
<dbReference type="AlphaFoldDB" id="A0A1T5NQ00"/>
<keyword evidence="2" id="KW-1133">Transmembrane helix</keyword>
<accession>A0A1T5NQ00</accession>
<organism evidence="3 4">
    <name type="scientific">Chitinophaga ginsengisegetis</name>
    <dbReference type="NCBI Taxonomy" id="393003"/>
    <lineage>
        <taxon>Bacteria</taxon>
        <taxon>Pseudomonadati</taxon>
        <taxon>Bacteroidota</taxon>
        <taxon>Chitinophagia</taxon>
        <taxon>Chitinophagales</taxon>
        <taxon>Chitinophagaceae</taxon>
        <taxon>Chitinophaga</taxon>
    </lineage>
</organism>
<evidence type="ECO:0000313" key="4">
    <source>
        <dbReference type="Proteomes" id="UP000190166"/>
    </source>
</evidence>
<dbReference type="STRING" id="393003.SAMN05660461_2447"/>
<feature type="region of interest" description="Disordered" evidence="1">
    <location>
        <begin position="1"/>
        <end position="33"/>
    </location>
</feature>
<protein>
    <submittedName>
        <fullName evidence="3">Uncharacterized protein</fullName>
    </submittedName>
</protein>
<name>A0A1T5NQ00_9BACT</name>
<keyword evidence="2" id="KW-0472">Membrane</keyword>
<evidence type="ECO:0000313" key="3">
    <source>
        <dbReference type="EMBL" id="SKD02208.1"/>
    </source>
</evidence>
<sequence length="341" mass="36740">MFSPVNEKNKAESPSRAMSNDIHSSGGISLPAPPLQLRQNVAVNNDKGLEHEADVMGNKAQDFHHSLPNSPVAQQKAVANPVVQRVSIDTLMEVAKLLGLKISENPTTVVIVGAIASAIGLSYGITWGLLSAGLGLTAVALYQKLMQAKPEIKTDVSGLKKTPEGFVDEISSADKNTTTLNLIKPILPNDWSSDLLLRFGSLNTLIINNPSSSTPPPKDKFSALSKLPIKNLELIRAEFMDEACYQTIGKMRSLQYLSLARTITSEKSPGEATTTTASDGQRELRKVTVLAGGVMSALKDLMENGLKTLDLRWCSALTEENKAALKEIAAQHKVTLMLSEK</sequence>
<proteinExistence type="predicted"/>
<keyword evidence="2" id="KW-0812">Transmembrane</keyword>
<evidence type="ECO:0000256" key="2">
    <source>
        <dbReference type="SAM" id="Phobius"/>
    </source>
</evidence>
<dbReference type="Proteomes" id="UP000190166">
    <property type="component" value="Unassembled WGS sequence"/>
</dbReference>